<feature type="signal peptide" evidence="12">
    <location>
        <begin position="1"/>
        <end position="19"/>
    </location>
</feature>
<accession>A0A0J7B1X0</accession>
<comment type="similarity">
    <text evidence="2">Belongs to the EMC1 family.</text>
</comment>
<evidence type="ECO:0000259" key="14">
    <source>
        <dbReference type="Pfam" id="PF25293"/>
    </source>
</evidence>
<evidence type="ECO:0000256" key="4">
    <source>
        <dbReference type="ARBA" id="ARBA00020824"/>
    </source>
</evidence>
<evidence type="ECO:0000313" key="15">
    <source>
        <dbReference type="EMBL" id="KMP03817.1"/>
    </source>
</evidence>
<dbReference type="GO" id="GO:0034975">
    <property type="term" value="P:protein folding in endoplasmic reticulum"/>
    <property type="evidence" value="ECO:0007669"/>
    <property type="project" value="TreeGrafter"/>
</dbReference>
<dbReference type="InterPro" id="IPR011047">
    <property type="entry name" value="Quinoprotein_ADH-like_sf"/>
</dbReference>
<evidence type="ECO:0000256" key="10">
    <source>
        <dbReference type="ARBA" id="ARBA00023180"/>
    </source>
</evidence>
<feature type="chain" id="PRO_5005286014" description="ER membrane protein complex subunit 1" evidence="12">
    <location>
        <begin position="20"/>
        <end position="946"/>
    </location>
</feature>
<comment type="subcellular location">
    <subcellularLocation>
        <location evidence="1">Endoplasmic reticulum membrane</location>
        <topology evidence="1">Single-pass type I membrane protein</topology>
    </subcellularLocation>
</comment>
<dbReference type="Pfam" id="PF07774">
    <property type="entry name" value="EMC1_C"/>
    <property type="match status" value="1"/>
</dbReference>
<feature type="transmembrane region" description="Helical" evidence="11">
    <location>
        <begin position="915"/>
        <end position="935"/>
    </location>
</feature>
<reference evidence="16" key="1">
    <citation type="journal article" date="2010" name="Genome Res.">
        <title>Population genomic sequencing of Coccidioides fungi reveals recent hybridization and transposon control.</title>
        <authorList>
            <person name="Neafsey D.E."/>
            <person name="Barker B.M."/>
            <person name="Sharpton T.J."/>
            <person name="Stajich J.E."/>
            <person name="Park D.J."/>
            <person name="Whiston E."/>
            <person name="Hung C.-Y."/>
            <person name="McMahan C."/>
            <person name="White J."/>
            <person name="Sykes S."/>
            <person name="Heiman D."/>
            <person name="Young S."/>
            <person name="Zeng Q."/>
            <person name="Abouelleil A."/>
            <person name="Aftuck L."/>
            <person name="Bessette D."/>
            <person name="Brown A."/>
            <person name="FitzGerald M."/>
            <person name="Lui A."/>
            <person name="Macdonald J.P."/>
            <person name="Priest M."/>
            <person name="Orbach M.J."/>
            <person name="Galgiani J.N."/>
            <person name="Kirkland T.N."/>
            <person name="Cole G.T."/>
            <person name="Birren B.W."/>
            <person name="Henn M.R."/>
            <person name="Taylor J.W."/>
            <person name="Rounsley S.D."/>
        </authorList>
    </citation>
    <scope>NUCLEOTIDE SEQUENCE [LARGE SCALE GENOMIC DNA]</scope>
    <source>
        <strain evidence="16">RMSCC 2394</strain>
    </source>
</reference>
<feature type="domain" description="ER membrane protein complex subunit 1 C-terminal" evidence="13">
    <location>
        <begin position="722"/>
        <end position="944"/>
    </location>
</feature>
<dbReference type="OrthoDB" id="28092at2759"/>
<keyword evidence="10" id="KW-0325">Glycoprotein</keyword>
<evidence type="ECO:0000313" key="16">
    <source>
        <dbReference type="Proteomes" id="UP000054565"/>
    </source>
</evidence>
<dbReference type="InterPro" id="IPR011678">
    <property type="entry name" value="EMC1_C"/>
</dbReference>
<keyword evidence="6 12" id="KW-0732">Signal</keyword>
<evidence type="ECO:0000256" key="7">
    <source>
        <dbReference type="ARBA" id="ARBA00022824"/>
    </source>
</evidence>
<organism evidence="15 16">
    <name type="scientific">Coccidioides immitis RMSCC 2394</name>
    <dbReference type="NCBI Taxonomy" id="404692"/>
    <lineage>
        <taxon>Eukaryota</taxon>
        <taxon>Fungi</taxon>
        <taxon>Dikarya</taxon>
        <taxon>Ascomycota</taxon>
        <taxon>Pezizomycotina</taxon>
        <taxon>Eurotiomycetes</taxon>
        <taxon>Eurotiomycetidae</taxon>
        <taxon>Onygenales</taxon>
        <taxon>Onygenaceae</taxon>
        <taxon>Coccidioides</taxon>
    </lineage>
</organism>
<name>A0A0J7B1X0_COCIT</name>
<dbReference type="Pfam" id="PF25293">
    <property type="entry name" value="Beta-prop_EMC1_N"/>
    <property type="match status" value="1"/>
</dbReference>
<evidence type="ECO:0000256" key="12">
    <source>
        <dbReference type="SAM" id="SignalP"/>
    </source>
</evidence>
<dbReference type="PANTHER" id="PTHR21573:SF0">
    <property type="entry name" value="ER MEMBRANE PROTEIN COMPLEX SUBUNIT 1"/>
    <property type="match status" value="1"/>
</dbReference>
<evidence type="ECO:0000256" key="8">
    <source>
        <dbReference type="ARBA" id="ARBA00022989"/>
    </source>
</evidence>
<dbReference type="PANTHER" id="PTHR21573">
    <property type="entry name" value="ER MEMBRANE PROTEIN COMPLEX SUBUNIT 1"/>
    <property type="match status" value="1"/>
</dbReference>
<dbReference type="InterPro" id="IPR015943">
    <property type="entry name" value="WD40/YVTN_repeat-like_dom_sf"/>
</dbReference>
<sequence>MRLQATYLFLASVVPASWAILADEAYHIDYHHALLGTPQAHTTFFHRPSTSSSASLLYTLSEQSILGAVNPKDGSLVWRQNLSDYSVGVASSRLLEAVDGEDAVVSATGSNVLAWGASDGKLLWTTRLDDASIVDLKLTASQSADPAQAVHDSIVLSANKYGIIRRLDGVSGSVKWEYKDTSDDIPLRLTISPTTAYYISLQPISRNGYKIKVVALDIQTGRFNNQYILSTENEVLSPESIIHASSNAATPLIVWPDQDAKVLKVNIIGSKSVHAVSIENNSGETIQDIKVQTSSTVPHFVVQYNTATKSWADVLHLDSKSAAISRAYQLPLLDSKSILASRTVNDKFYLARITSSAVDLFSSASRDVLGTWKIKGSPGEAQHAVLEVVARDAGYAIRFAQVNEGGDWILVRNGELAWHRPESLTDAIIAAWADLDGGEALAHELEFEGHQDVLSAYIHRVRRHAKDLQENLLPWLQELPTKILSSFLPSEDTELTKFGFGKLLIVATRKGRILALDSGRHGAILWNIKAVDDLAPWGANTILTQREIAIVFVTDGSFVTVNITSGKIIESSPSTGRYSSIVLMPDTVSLIPVAIKSDGVPSESSLQFTGNKILVTLSDDGKLMGWDGANMKSPAWEFLPPKGQKIIRATARPAHDPVASIGKVLGDRSVLYKYLNPNLTLITAVAGSTVTFYLLDGVSGQILYTTSQDGVDVSQPIASVISENWFAYSFWADITNTSDAKGYRLVISELYESSIPNDRGLLDNAANYSSIYASTGLPRPYVISQAYMISEAISNMAVTETRQGITVRQLLCTLPSSNAIIGIPRFVLDPRRPVNRDPTSQEVEEGLVRYTPFLGFDPKWYLNHAREVVGIKHIESSPTLLESSTLVFAYGFDVFGTRLAPSQPFDLLGKGFSKIQLVLTVVALAVGVAVLAPMVRQKQVNLKWKS</sequence>
<evidence type="ECO:0000256" key="3">
    <source>
        <dbReference type="ARBA" id="ARBA00011276"/>
    </source>
</evidence>
<dbReference type="InterPro" id="IPR026895">
    <property type="entry name" value="EMC1"/>
</dbReference>
<proteinExistence type="inferred from homology"/>
<dbReference type="GO" id="GO:0072546">
    <property type="term" value="C:EMC complex"/>
    <property type="evidence" value="ECO:0007669"/>
    <property type="project" value="InterPro"/>
</dbReference>
<dbReference type="STRING" id="404692.A0A0J7B1X0"/>
<dbReference type="SUPFAM" id="SSF50998">
    <property type="entry name" value="Quinoprotein alcohol dehydrogenase-like"/>
    <property type="match status" value="1"/>
</dbReference>
<dbReference type="Gene3D" id="2.130.10.10">
    <property type="entry name" value="YVTN repeat-like/Quinoprotein amine dehydrogenase"/>
    <property type="match status" value="2"/>
</dbReference>
<dbReference type="AlphaFoldDB" id="A0A0J7B1X0"/>
<keyword evidence="5 11" id="KW-0812">Transmembrane</keyword>
<gene>
    <name evidence="15" type="ORF">CIRG_03508</name>
</gene>
<evidence type="ECO:0000256" key="5">
    <source>
        <dbReference type="ARBA" id="ARBA00022692"/>
    </source>
</evidence>
<protein>
    <recommendedName>
        <fullName evidence="4">ER membrane protein complex subunit 1</fullName>
    </recommendedName>
</protein>
<evidence type="ECO:0000256" key="9">
    <source>
        <dbReference type="ARBA" id="ARBA00023136"/>
    </source>
</evidence>
<dbReference type="Proteomes" id="UP000054565">
    <property type="component" value="Unassembled WGS sequence"/>
</dbReference>
<evidence type="ECO:0000256" key="11">
    <source>
        <dbReference type="SAM" id="Phobius"/>
    </source>
</evidence>
<dbReference type="SMART" id="SM00564">
    <property type="entry name" value="PQQ"/>
    <property type="match status" value="4"/>
</dbReference>
<keyword evidence="7" id="KW-0256">Endoplasmic reticulum</keyword>
<feature type="domain" description="EMC1 first beta-propeller" evidence="14">
    <location>
        <begin position="19"/>
        <end position="422"/>
    </location>
</feature>
<evidence type="ECO:0000256" key="1">
    <source>
        <dbReference type="ARBA" id="ARBA00004115"/>
    </source>
</evidence>
<evidence type="ECO:0000256" key="2">
    <source>
        <dbReference type="ARBA" id="ARBA00007904"/>
    </source>
</evidence>
<evidence type="ECO:0000259" key="13">
    <source>
        <dbReference type="Pfam" id="PF07774"/>
    </source>
</evidence>
<keyword evidence="8 11" id="KW-1133">Transmembrane helix</keyword>
<dbReference type="InterPro" id="IPR018391">
    <property type="entry name" value="PQQ_b-propeller_rpt"/>
</dbReference>
<dbReference type="EMBL" id="DS028094">
    <property type="protein sequence ID" value="KMP03817.1"/>
    <property type="molecule type" value="Genomic_DNA"/>
</dbReference>
<comment type="subunit">
    <text evidence="3">Component of the ER membrane protein complex (EMC).</text>
</comment>
<keyword evidence="9 11" id="KW-0472">Membrane</keyword>
<evidence type="ECO:0000256" key="6">
    <source>
        <dbReference type="ARBA" id="ARBA00022729"/>
    </source>
</evidence>
<dbReference type="InterPro" id="IPR058545">
    <property type="entry name" value="Beta-prop_EMC1_1st"/>
</dbReference>